<feature type="compositionally biased region" description="Basic residues" evidence="1">
    <location>
        <begin position="27"/>
        <end position="39"/>
    </location>
</feature>
<dbReference type="Proteomes" id="UP001596047">
    <property type="component" value="Unassembled WGS sequence"/>
</dbReference>
<comment type="caution">
    <text evidence="2">The sequence shown here is derived from an EMBL/GenBank/DDBJ whole genome shotgun (WGS) entry which is preliminary data.</text>
</comment>
<name>A0ABW0VUF9_9BACL</name>
<dbReference type="RefSeq" id="WP_379186286.1">
    <property type="nucleotide sequence ID" value="NZ_JBHSOW010000007.1"/>
</dbReference>
<feature type="region of interest" description="Disordered" evidence="1">
    <location>
        <begin position="1"/>
        <end position="54"/>
    </location>
</feature>
<reference evidence="3" key="1">
    <citation type="journal article" date="2019" name="Int. J. Syst. Evol. Microbiol.">
        <title>The Global Catalogue of Microorganisms (GCM) 10K type strain sequencing project: providing services to taxonomists for standard genome sequencing and annotation.</title>
        <authorList>
            <consortium name="The Broad Institute Genomics Platform"/>
            <consortium name="The Broad Institute Genome Sequencing Center for Infectious Disease"/>
            <person name="Wu L."/>
            <person name="Ma J."/>
        </authorList>
    </citation>
    <scope>NUCLEOTIDE SEQUENCE [LARGE SCALE GENOMIC DNA]</scope>
    <source>
        <strain evidence="3">CGMCC 1.3240</strain>
    </source>
</reference>
<protein>
    <recommendedName>
        <fullName evidence="4">DUF4023 domain-containing protein</fullName>
    </recommendedName>
</protein>
<evidence type="ECO:0000313" key="3">
    <source>
        <dbReference type="Proteomes" id="UP001596047"/>
    </source>
</evidence>
<proteinExistence type="predicted"/>
<organism evidence="2 3">
    <name type="scientific">Paenibacillus solisilvae</name>
    <dbReference type="NCBI Taxonomy" id="2486751"/>
    <lineage>
        <taxon>Bacteria</taxon>
        <taxon>Bacillati</taxon>
        <taxon>Bacillota</taxon>
        <taxon>Bacilli</taxon>
        <taxon>Bacillales</taxon>
        <taxon>Paenibacillaceae</taxon>
        <taxon>Paenibacillus</taxon>
    </lineage>
</organism>
<gene>
    <name evidence="2" type="ORF">ACFPYJ_01605</name>
</gene>
<feature type="compositionally biased region" description="Polar residues" evidence="1">
    <location>
        <begin position="1"/>
        <end position="15"/>
    </location>
</feature>
<accession>A0ABW0VUF9</accession>
<evidence type="ECO:0000256" key="1">
    <source>
        <dbReference type="SAM" id="MobiDB-lite"/>
    </source>
</evidence>
<dbReference type="EMBL" id="JBHSOW010000007">
    <property type="protein sequence ID" value="MFC5647830.1"/>
    <property type="molecule type" value="Genomic_DNA"/>
</dbReference>
<sequence>MDKQTQFNKMLSTFTKKNRDKVTEVKNRRHAGQRQNKKKASAERRQQRNAVGKW</sequence>
<evidence type="ECO:0008006" key="4">
    <source>
        <dbReference type="Google" id="ProtNLM"/>
    </source>
</evidence>
<evidence type="ECO:0000313" key="2">
    <source>
        <dbReference type="EMBL" id="MFC5647830.1"/>
    </source>
</evidence>
<keyword evidence="3" id="KW-1185">Reference proteome</keyword>